<proteinExistence type="predicted"/>
<dbReference type="Proteomes" id="UP000779508">
    <property type="component" value="Unassembled WGS sequence"/>
</dbReference>
<feature type="transmembrane region" description="Helical" evidence="1">
    <location>
        <begin position="26"/>
        <end position="49"/>
    </location>
</feature>
<organism evidence="2 3">
    <name type="scientific">Alkaliphilus flagellatus</name>
    <dbReference type="NCBI Taxonomy" id="2841507"/>
    <lineage>
        <taxon>Bacteria</taxon>
        <taxon>Bacillati</taxon>
        <taxon>Bacillota</taxon>
        <taxon>Clostridia</taxon>
        <taxon>Peptostreptococcales</taxon>
        <taxon>Natronincolaceae</taxon>
        <taxon>Alkaliphilus</taxon>
    </lineage>
</organism>
<reference evidence="2 3" key="1">
    <citation type="submission" date="2021-06" db="EMBL/GenBank/DDBJ databases">
        <authorList>
            <person name="Sun Q."/>
            <person name="Li D."/>
        </authorList>
    </citation>
    <scope>NUCLEOTIDE SEQUENCE [LARGE SCALE GENOMIC DNA]</scope>
    <source>
        <strain evidence="2 3">MSJ-5</strain>
    </source>
</reference>
<evidence type="ECO:0008006" key="4">
    <source>
        <dbReference type="Google" id="ProtNLM"/>
    </source>
</evidence>
<keyword evidence="1" id="KW-1133">Transmembrane helix</keyword>
<gene>
    <name evidence="2" type="ORF">KQI88_14135</name>
</gene>
<evidence type="ECO:0000256" key="1">
    <source>
        <dbReference type="SAM" id="Phobius"/>
    </source>
</evidence>
<feature type="transmembrane region" description="Helical" evidence="1">
    <location>
        <begin position="55"/>
        <end position="79"/>
    </location>
</feature>
<protein>
    <recommendedName>
        <fullName evidence="4">Mg2+ and Co2+ transporter CorB</fullName>
    </recommendedName>
</protein>
<dbReference type="RefSeq" id="WP_216418390.1">
    <property type="nucleotide sequence ID" value="NZ_JAHLQK010000005.1"/>
</dbReference>
<accession>A0ABS6G4Y7</accession>
<evidence type="ECO:0000313" key="2">
    <source>
        <dbReference type="EMBL" id="MBU5677559.1"/>
    </source>
</evidence>
<dbReference type="EMBL" id="JAHLQK010000005">
    <property type="protein sequence ID" value="MBU5677559.1"/>
    <property type="molecule type" value="Genomic_DNA"/>
</dbReference>
<keyword evidence="1" id="KW-0812">Transmembrane</keyword>
<evidence type="ECO:0000313" key="3">
    <source>
        <dbReference type="Proteomes" id="UP000779508"/>
    </source>
</evidence>
<name>A0ABS6G4Y7_9FIRM</name>
<sequence>MFKWNKNAKVSSGGLTNLWKKYNFRWVITITIWTFFLAMGISVFSEAVLSNAEVYFAFIILLIIISIGVFTDIIGISVTSASEKPFHAMAANKVEGAKFAIKLLKNAGPVSNFCNDVIGDICGILSGVAGASIIINLKTLPLSMSRPLLTTILSGLVAALTVGGKAIGKGIAINNAHIIVFNTARFLNFIHKKTGIDIIPSSKIKEKR</sequence>
<keyword evidence="3" id="KW-1185">Reference proteome</keyword>
<keyword evidence="1" id="KW-0472">Membrane</keyword>
<comment type="caution">
    <text evidence="2">The sequence shown here is derived from an EMBL/GenBank/DDBJ whole genome shotgun (WGS) entry which is preliminary data.</text>
</comment>